<dbReference type="RefSeq" id="WP_161818662.1">
    <property type="nucleotide sequence ID" value="NZ_JAACJS010000012.1"/>
</dbReference>
<sequence length="569" mass="62405">MNQLLRRYRKLLVIHTLLLLSFHGFSQCPVNIGFETGTFDGWVCSKGNIVANPGQGIGEISMIPGPPDDTLHMIKKATTPQLLDRYGQFPVTCPNGSEYSIKLGNEISGRKAQQVSYTFTIPANDDNYSIIYNYAVVFQNPPDHREYEQPRFTANVFDVSDNKYIDCSSFSYAAFGDLNALGFNLSALGKDVFYKGWTPVTIKLSGYAGKTIRIEFTSNDCTKAGHFGYAYIDVNQNCSSPISGNTHCFNDTIQTLIAPFGFAGYRWFNGDFSAEIGDQPSLTLKPLPASGTKYAVEITPFPNQGCVDTVYTNIVYSSEVIDLKTPKNEWISCISKPVDLTSGVFVAGSSPGLEFSYFSDAALKEYLLTPKSILTTGTYYIKATNAVGCIASQPVKVKVGDFPGFSIKDPPPVRRPKDLDLTTLATGDVTGVSFSYWKDSLATIPILNPERVFIAGRYFIKATIEGGCSQVYGVNVDIGEALITPPNAFSPNGDAINDTWEIPLLASLYPDCVVEIFNRLGQPVFRSVGYGKTWDGRFKGIDQPVGTYYYVIKPRSDLPPIGGSVTIVR</sequence>
<keyword evidence="1" id="KW-0732">Signal</keyword>
<proteinExistence type="predicted"/>
<protein>
    <submittedName>
        <fullName evidence="2">Gliding motility-associated C-terminal domain-containing protein</fullName>
    </submittedName>
</protein>
<dbReference type="NCBIfam" id="TIGR04131">
    <property type="entry name" value="Bac_Flav_CTERM"/>
    <property type="match status" value="1"/>
</dbReference>
<gene>
    <name evidence="2" type="ORF">GWC95_10535</name>
</gene>
<comment type="caution">
    <text evidence="2">The sequence shown here is derived from an EMBL/GenBank/DDBJ whole genome shotgun (WGS) entry which is preliminary data.</text>
</comment>
<name>A0ABW9ZZE4_9BACT</name>
<keyword evidence="3" id="KW-1185">Reference proteome</keyword>
<dbReference type="EMBL" id="JAACJS010000012">
    <property type="protein sequence ID" value="NCI50360.1"/>
    <property type="molecule type" value="Genomic_DNA"/>
</dbReference>
<dbReference type="Pfam" id="PF13585">
    <property type="entry name" value="CHU_C"/>
    <property type="match status" value="1"/>
</dbReference>
<evidence type="ECO:0000313" key="3">
    <source>
        <dbReference type="Proteomes" id="UP000753802"/>
    </source>
</evidence>
<dbReference type="InterPro" id="IPR026341">
    <property type="entry name" value="T9SS_type_B"/>
</dbReference>
<organism evidence="2 3">
    <name type="scientific">Sediminibacterium roseum</name>
    <dbReference type="NCBI Taxonomy" id="1978412"/>
    <lineage>
        <taxon>Bacteria</taxon>
        <taxon>Pseudomonadati</taxon>
        <taxon>Bacteroidota</taxon>
        <taxon>Chitinophagia</taxon>
        <taxon>Chitinophagales</taxon>
        <taxon>Chitinophagaceae</taxon>
        <taxon>Sediminibacterium</taxon>
    </lineage>
</organism>
<evidence type="ECO:0000256" key="1">
    <source>
        <dbReference type="SAM" id="SignalP"/>
    </source>
</evidence>
<dbReference type="Proteomes" id="UP000753802">
    <property type="component" value="Unassembled WGS sequence"/>
</dbReference>
<evidence type="ECO:0000313" key="2">
    <source>
        <dbReference type="EMBL" id="NCI50360.1"/>
    </source>
</evidence>
<accession>A0ABW9ZZE4</accession>
<reference evidence="2 3" key="1">
    <citation type="submission" date="2020-01" db="EMBL/GenBank/DDBJ databases">
        <title>Genome analysis.</title>
        <authorList>
            <person name="Wu S."/>
            <person name="Wang G."/>
        </authorList>
    </citation>
    <scope>NUCLEOTIDE SEQUENCE [LARGE SCALE GENOMIC DNA]</scope>
    <source>
        <strain evidence="2 3">SYL130</strain>
    </source>
</reference>
<feature type="chain" id="PRO_5046363932" evidence="1">
    <location>
        <begin position="27"/>
        <end position="569"/>
    </location>
</feature>
<feature type="signal peptide" evidence="1">
    <location>
        <begin position="1"/>
        <end position="26"/>
    </location>
</feature>